<evidence type="ECO:0000256" key="8">
    <source>
        <dbReference type="ARBA" id="ARBA00023136"/>
    </source>
</evidence>
<dbReference type="SUPFAM" id="SSF81901">
    <property type="entry name" value="HCP-like"/>
    <property type="match status" value="1"/>
</dbReference>
<dbReference type="InterPro" id="IPR010817">
    <property type="entry name" value="HemY_N"/>
</dbReference>
<keyword evidence="5" id="KW-0997">Cell inner membrane</keyword>
<protein>
    <submittedName>
        <fullName evidence="13">HemY protein</fullName>
    </submittedName>
</protein>
<keyword evidence="7 11" id="KW-1133">Transmembrane helix</keyword>
<dbReference type="EMBL" id="JACHGR010000008">
    <property type="protein sequence ID" value="MBB6056566.1"/>
    <property type="molecule type" value="Genomic_DNA"/>
</dbReference>
<evidence type="ECO:0000313" key="14">
    <source>
        <dbReference type="Proteomes" id="UP000585721"/>
    </source>
</evidence>
<keyword evidence="10" id="KW-0802">TPR repeat</keyword>
<evidence type="ECO:0000256" key="5">
    <source>
        <dbReference type="ARBA" id="ARBA00022519"/>
    </source>
</evidence>
<dbReference type="InterPro" id="IPR011990">
    <property type="entry name" value="TPR-like_helical_dom_sf"/>
</dbReference>
<evidence type="ECO:0000256" key="7">
    <source>
        <dbReference type="ARBA" id="ARBA00022989"/>
    </source>
</evidence>
<comment type="pathway">
    <text evidence="3">Porphyrin-containing compound metabolism; protoheme biosynthesis.</text>
</comment>
<proteinExistence type="predicted"/>
<keyword evidence="9" id="KW-0627">Porphyrin biosynthesis</keyword>
<sequence>MIRLIILLVILAAALLLGPQLANHQGYVMIAVAGYTIEMSVITAAIIAFVFYLLLLLTEGLLTRLFSVRRGLRGWWGNRRYLKAQRQTRKGMTALAEGEYQRAEYLMLRSAGQSDQPLLNYLSAAEAAHAQGAYQKRDEYLLKAGELDPQAQLAIQLTHVRLLQDQGEWQQSRELLEQLRQRWPQHPQILQRLHHIYQQQQAWQEELELLPLLRKQQLLNDSEVLAAQVRCYQVPFGNILQKQNEDELLAFWQRQPRTIRHTRQLQLLLIDNLIQHQHYQAAFEQLAPLLRKQADEALWQRCITLQLRDPEPLLQLLLRQLKHHPQSPALLSALGHQYFHQQQYVQAQEYLERSVALQPTAAGQRTLAVIMEQQRLFEKAAEYYRLSLN</sequence>
<organism evidence="13 14">
    <name type="scientific">Tolumonas osonensis</name>
    <dbReference type="NCBI Taxonomy" id="675874"/>
    <lineage>
        <taxon>Bacteria</taxon>
        <taxon>Pseudomonadati</taxon>
        <taxon>Pseudomonadota</taxon>
        <taxon>Gammaproteobacteria</taxon>
        <taxon>Aeromonadales</taxon>
        <taxon>Aeromonadaceae</taxon>
        <taxon>Tolumonas</taxon>
    </lineage>
</organism>
<dbReference type="InterPro" id="IPR005254">
    <property type="entry name" value="Heme_biosyn_assoc_TPR_pro"/>
</dbReference>
<evidence type="ECO:0000313" key="13">
    <source>
        <dbReference type="EMBL" id="MBB6056566.1"/>
    </source>
</evidence>
<dbReference type="InterPro" id="IPR019734">
    <property type="entry name" value="TPR_rpt"/>
</dbReference>
<evidence type="ECO:0000256" key="2">
    <source>
        <dbReference type="ARBA" id="ARBA00004429"/>
    </source>
</evidence>
<dbReference type="Gene3D" id="1.25.40.10">
    <property type="entry name" value="Tetratricopeptide repeat domain"/>
    <property type="match status" value="2"/>
</dbReference>
<dbReference type="UniPathway" id="UPA00252"/>
<feature type="domain" description="HemY N-terminal" evidence="12">
    <location>
        <begin position="26"/>
        <end position="132"/>
    </location>
</feature>
<evidence type="ECO:0000256" key="3">
    <source>
        <dbReference type="ARBA" id="ARBA00004744"/>
    </source>
</evidence>
<evidence type="ECO:0000259" key="12">
    <source>
        <dbReference type="Pfam" id="PF07219"/>
    </source>
</evidence>
<feature type="repeat" description="TPR" evidence="10">
    <location>
        <begin position="328"/>
        <end position="361"/>
    </location>
</feature>
<accession>A0A841GIQ9</accession>
<dbReference type="PROSITE" id="PS50005">
    <property type="entry name" value="TPR"/>
    <property type="match status" value="1"/>
</dbReference>
<keyword evidence="6 11" id="KW-0812">Transmembrane</keyword>
<dbReference type="AlphaFoldDB" id="A0A841GIQ9"/>
<evidence type="ECO:0000256" key="4">
    <source>
        <dbReference type="ARBA" id="ARBA00022475"/>
    </source>
</evidence>
<keyword evidence="4" id="KW-1003">Cell membrane</keyword>
<evidence type="ECO:0000256" key="9">
    <source>
        <dbReference type="ARBA" id="ARBA00023244"/>
    </source>
</evidence>
<comment type="caution">
    <text evidence="13">The sequence shown here is derived from an EMBL/GenBank/DDBJ whole genome shotgun (WGS) entry which is preliminary data.</text>
</comment>
<dbReference type="RefSeq" id="WP_188027289.1">
    <property type="nucleotide sequence ID" value="NZ_JACHGR010000008.1"/>
</dbReference>
<evidence type="ECO:0000256" key="11">
    <source>
        <dbReference type="SAM" id="Phobius"/>
    </source>
</evidence>
<name>A0A841GIQ9_9GAMM</name>
<dbReference type="GO" id="GO:0042168">
    <property type="term" value="P:heme metabolic process"/>
    <property type="evidence" value="ECO:0007669"/>
    <property type="project" value="InterPro"/>
</dbReference>
<feature type="transmembrane region" description="Helical" evidence="11">
    <location>
        <begin position="32"/>
        <end position="57"/>
    </location>
</feature>
<dbReference type="GO" id="GO:0005886">
    <property type="term" value="C:plasma membrane"/>
    <property type="evidence" value="ECO:0007669"/>
    <property type="project" value="UniProtKB-SubCell"/>
</dbReference>
<gene>
    <name evidence="13" type="ORF">HNR75_002504</name>
</gene>
<dbReference type="GO" id="GO:0006779">
    <property type="term" value="P:porphyrin-containing compound biosynthetic process"/>
    <property type="evidence" value="ECO:0007669"/>
    <property type="project" value="UniProtKB-KW"/>
</dbReference>
<evidence type="ECO:0000256" key="6">
    <source>
        <dbReference type="ARBA" id="ARBA00022692"/>
    </source>
</evidence>
<dbReference type="NCBIfam" id="TIGR00540">
    <property type="entry name" value="TPR_hemY_coli"/>
    <property type="match status" value="1"/>
</dbReference>
<reference evidence="13 14" key="1">
    <citation type="submission" date="2020-08" db="EMBL/GenBank/DDBJ databases">
        <title>Genomic Encyclopedia of Type Strains, Phase IV (KMG-IV): sequencing the most valuable type-strain genomes for metagenomic binning, comparative biology and taxonomic classification.</title>
        <authorList>
            <person name="Goeker M."/>
        </authorList>
    </citation>
    <scope>NUCLEOTIDE SEQUENCE [LARGE SCALE GENOMIC DNA]</scope>
    <source>
        <strain evidence="13 14">DSM 22975</strain>
    </source>
</reference>
<dbReference type="Pfam" id="PF07219">
    <property type="entry name" value="HemY_N"/>
    <property type="match status" value="1"/>
</dbReference>
<dbReference type="Proteomes" id="UP000585721">
    <property type="component" value="Unassembled WGS sequence"/>
</dbReference>
<keyword evidence="8 11" id="KW-0472">Membrane</keyword>
<comment type="subcellular location">
    <subcellularLocation>
        <location evidence="2">Cell inner membrane</location>
        <topology evidence="2">Multi-pass membrane protein</topology>
    </subcellularLocation>
</comment>
<keyword evidence="14" id="KW-1185">Reference proteome</keyword>
<dbReference type="SUPFAM" id="SSF48452">
    <property type="entry name" value="TPR-like"/>
    <property type="match status" value="1"/>
</dbReference>
<comment type="function">
    <text evidence="1">Involved in a late step of protoheme IX synthesis.</text>
</comment>
<evidence type="ECO:0000256" key="1">
    <source>
        <dbReference type="ARBA" id="ARBA00002962"/>
    </source>
</evidence>
<evidence type="ECO:0000256" key="10">
    <source>
        <dbReference type="PROSITE-ProRule" id="PRU00339"/>
    </source>
</evidence>